<dbReference type="AlphaFoldDB" id="A0AAD7B8D3"/>
<proteinExistence type="predicted"/>
<name>A0AAD7B8D3_9AGAR</name>
<gene>
    <name evidence="1" type="ORF">FB45DRAFT_874130</name>
</gene>
<sequence>MIKDVLNHTDEDIERTPVFGSALRWWNPHRCLRGTTLQHKPRKEIYLKFSTAPSGVPLANNTTVGYHFHPNHSRSWPTAGVHSPAGLERISDGGNIHVREEITIATRRADKFARGLQSKVVDPPSAARLVLFLLSSTNFRQFENGWFENKNSSVAPGSSAGLGSITFFLGDAQSARLQVPSESACDVTRALALAFARSMLACNAFNCRFKFESHEAALKQLSSSSSFPPSWMSFISNASGINLGEGTFNNVHGNLVNVFHGDSPDLYDLGIGGFTRARRRETEIGGIQGRLLVSFEALGGDGVPFQRTAPSRHPNVLRIQGRSSPTSSYNFIAYENAFWKAAEGSLAVALKDDLERSIVLGFKLSGINYLDAQDLTVPPRVEVWSAIFLDGLHLDVRQNYNVFLDINDRFLFSIDFPPSNTDTSQPDDDTGASWNLFNALCEKVLRSANRVLHNEDIERASAALDFFSCPPPILEPSPVPLHNQANIQTGTEQATSKHDQEVPLVPPRREYVWRTLEVPQSLGRIATDITRDLEVRGRSINRLTRPDTLSVHRCPGYVREEITLTTRTADSAVVSHDTPAIQEVCSIQRLCFQPERPDMPRLRPAAKSGIGIRTR</sequence>
<accession>A0AAD7B8D3</accession>
<organism evidence="1 2">
    <name type="scientific">Roridomyces roridus</name>
    <dbReference type="NCBI Taxonomy" id="1738132"/>
    <lineage>
        <taxon>Eukaryota</taxon>
        <taxon>Fungi</taxon>
        <taxon>Dikarya</taxon>
        <taxon>Basidiomycota</taxon>
        <taxon>Agaricomycotina</taxon>
        <taxon>Agaricomycetes</taxon>
        <taxon>Agaricomycetidae</taxon>
        <taxon>Agaricales</taxon>
        <taxon>Marasmiineae</taxon>
        <taxon>Mycenaceae</taxon>
        <taxon>Roridomyces</taxon>
    </lineage>
</organism>
<protein>
    <submittedName>
        <fullName evidence="1">Uncharacterized protein</fullName>
    </submittedName>
</protein>
<evidence type="ECO:0000313" key="1">
    <source>
        <dbReference type="EMBL" id="KAJ7613944.1"/>
    </source>
</evidence>
<dbReference type="EMBL" id="JARKIF010000027">
    <property type="protein sequence ID" value="KAJ7613944.1"/>
    <property type="molecule type" value="Genomic_DNA"/>
</dbReference>
<dbReference type="Proteomes" id="UP001221142">
    <property type="component" value="Unassembled WGS sequence"/>
</dbReference>
<evidence type="ECO:0000313" key="2">
    <source>
        <dbReference type="Proteomes" id="UP001221142"/>
    </source>
</evidence>
<reference evidence="1" key="1">
    <citation type="submission" date="2023-03" db="EMBL/GenBank/DDBJ databases">
        <title>Massive genome expansion in bonnet fungi (Mycena s.s.) driven by repeated elements and novel gene families across ecological guilds.</title>
        <authorList>
            <consortium name="Lawrence Berkeley National Laboratory"/>
            <person name="Harder C.B."/>
            <person name="Miyauchi S."/>
            <person name="Viragh M."/>
            <person name="Kuo A."/>
            <person name="Thoen E."/>
            <person name="Andreopoulos B."/>
            <person name="Lu D."/>
            <person name="Skrede I."/>
            <person name="Drula E."/>
            <person name="Henrissat B."/>
            <person name="Morin E."/>
            <person name="Kohler A."/>
            <person name="Barry K."/>
            <person name="LaButti K."/>
            <person name="Morin E."/>
            <person name="Salamov A."/>
            <person name="Lipzen A."/>
            <person name="Mereny Z."/>
            <person name="Hegedus B."/>
            <person name="Baldrian P."/>
            <person name="Stursova M."/>
            <person name="Weitz H."/>
            <person name="Taylor A."/>
            <person name="Grigoriev I.V."/>
            <person name="Nagy L.G."/>
            <person name="Martin F."/>
            <person name="Kauserud H."/>
        </authorList>
    </citation>
    <scope>NUCLEOTIDE SEQUENCE</scope>
    <source>
        <strain evidence="1">9284</strain>
    </source>
</reference>
<keyword evidence="2" id="KW-1185">Reference proteome</keyword>
<comment type="caution">
    <text evidence="1">The sequence shown here is derived from an EMBL/GenBank/DDBJ whole genome shotgun (WGS) entry which is preliminary data.</text>
</comment>